<gene>
    <name evidence="2" type="ORF">BS47DRAFT_1368036</name>
</gene>
<feature type="compositionally biased region" description="Low complexity" evidence="1">
    <location>
        <begin position="45"/>
        <end position="59"/>
    </location>
</feature>
<organism evidence="2 3">
    <name type="scientific">Hydnum rufescens UP504</name>
    <dbReference type="NCBI Taxonomy" id="1448309"/>
    <lineage>
        <taxon>Eukaryota</taxon>
        <taxon>Fungi</taxon>
        <taxon>Dikarya</taxon>
        <taxon>Basidiomycota</taxon>
        <taxon>Agaricomycotina</taxon>
        <taxon>Agaricomycetes</taxon>
        <taxon>Cantharellales</taxon>
        <taxon>Hydnaceae</taxon>
        <taxon>Hydnum</taxon>
    </lineage>
</organism>
<protein>
    <submittedName>
        <fullName evidence="2">Uncharacterized protein</fullName>
    </submittedName>
</protein>
<comment type="caution">
    <text evidence="2">The sequence shown here is derived from an EMBL/GenBank/DDBJ whole genome shotgun (WGS) entry which is preliminary data.</text>
</comment>
<feature type="compositionally biased region" description="Polar residues" evidence="1">
    <location>
        <begin position="33"/>
        <end position="44"/>
    </location>
</feature>
<feature type="region of interest" description="Disordered" evidence="1">
    <location>
        <begin position="33"/>
        <end position="59"/>
    </location>
</feature>
<accession>A0A9P6AGV5</accession>
<proteinExistence type="predicted"/>
<evidence type="ECO:0000313" key="3">
    <source>
        <dbReference type="Proteomes" id="UP000886523"/>
    </source>
</evidence>
<reference evidence="2" key="1">
    <citation type="journal article" date="2020" name="Nat. Commun.">
        <title>Large-scale genome sequencing of mycorrhizal fungi provides insights into the early evolution of symbiotic traits.</title>
        <authorList>
            <person name="Miyauchi S."/>
            <person name="Kiss E."/>
            <person name="Kuo A."/>
            <person name="Drula E."/>
            <person name="Kohler A."/>
            <person name="Sanchez-Garcia M."/>
            <person name="Morin E."/>
            <person name="Andreopoulos B."/>
            <person name="Barry K.W."/>
            <person name="Bonito G."/>
            <person name="Buee M."/>
            <person name="Carver A."/>
            <person name="Chen C."/>
            <person name="Cichocki N."/>
            <person name="Clum A."/>
            <person name="Culley D."/>
            <person name="Crous P.W."/>
            <person name="Fauchery L."/>
            <person name="Girlanda M."/>
            <person name="Hayes R.D."/>
            <person name="Keri Z."/>
            <person name="LaButti K."/>
            <person name="Lipzen A."/>
            <person name="Lombard V."/>
            <person name="Magnuson J."/>
            <person name="Maillard F."/>
            <person name="Murat C."/>
            <person name="Nolan M."/>
            <person name="Ohm R.A."/>
            <person name="Pangilinan J."/>
            <person name="Pereira M.F."/>
            <person name="Perotto S."/>
            <person name="Peter M."/>
            <person name="Pfister S."/>
            <person name="Riley R."/>
            <person name="Sitrit Y."/>
            <person name="Stielow J.B."/>
            <person name="Szollosi G."/>
            <person name="Zifcakova L."/>
            <person name="Stursova M."/>
            <person name="Spatafora J.W."/>
            <person name="Tedersoo L."/>
            <person name="Vaario L.M."/>
            <person name="Yamada A."/>
            <person name="Yan M."/>
            <person name="Wang P."/>
            <person name="Xu J."/>
            <person name="Bruns T."/>
            <person name="Baldrian P."/>
            <person name="Vilgalys R."/>
            <person name="Dunand C."/>
            <person name="Henrissat B."/>
            <person name="Grigoriev I.V."/>
            <person name="Hibbett D."/>
            <person name="Nagy L.G."/>
            <person name="Martin F.M."/>
        </authorList>
    </citation>
    <scope>NUCLEOTIDE SEQUENCE</scope>
    <source>
        <strain evidence="2">UP504</strain>
    </source>
</reference>
<sequence>MSLPPPDSATGQDQLHLIYQLLMSQFNTAAAATSPGLNSAQPPDTTVLTTPAQQPATPLPTHLPLIPPLAPPPLYTGHATETMGLGTTPTSTSTQLTHPSLWRLRRFLSVIPRSNWRYWQGQVKGPSPQGPSHSVPVSPPSVHQTALVDPPHLDIQFYLCASEICIVHEDFQAHYLYHLNEANHGVVLHHLSPDMSFSAALAMAKQTWTNSLWTFHMVDGIFTFYIASISPFLETNVGVLGGCVLYAETDGDDAYHDEALCELIECPDDSMAQQDPMAIHTDGGQQEEPVRGLWTIPYHPPTNDALPSTSTIPEMVLQAGLCSHQDSQTPIEEFTLTGTSIQDLSLQLEQMEELVLLTVVCGHTDSPHKFHSFNQGMQLETWNGFHFLELAARFKGGLPGLLGVLQGGKIISLSTLLENVQLLSIPGHLIPTFPMSSLISYLDWDSNVALAQSQGLLMLGDQIGEDLDSQDPSLRLMPIP</sequence>
<dbReference type="EMBL" id="MU129150">
    <property type="protein sequence ID" value="KAF9505481.1"/>
    <property type="molecule type" value="Genomic_DNA"/>
</dbReference>
<dbReference type="Proteomes" id="UP000886523">
    <property type="component" value="Unassembled WGS sequence"/>
</dbReference>
<evidence type="ECO:0000313" key="2">
    <source>
        <dbReference type="EMBL" id="KAF9505481.1"/>
    </source>
</evidence>
<feature type="region of interest" description="Disordered" evidence="1">
    <location>
        <begin position="121"/>
        <end position="141"/>
    </location>
</feature>
<dbReference type="AlphaFoldDB" id="A0A9P6AGV5"/>
<evidence type="ECO:0000256" key="1">
    <source>
        <dbReference type="SAM" id="MobiDB-lite"/>
    </source>
</evidence>
<name>A0A9P6AGV5_9AGAM</name>
<feature type="compositionally biased region" description="Low complexity" evidence="1">
    <location>
        <begin position="125"/>
        <end position="141"/>
    </location>
</feature>
<keyword evidence="3" id="KW-1185">Reference proteome</keyword>